<evidence type="ECO:0000256" key="2">
    <source>
        <dbReference type="ARBA" id="ARBA00022448"/>
    </source>
</evidence>
<feature type="transmembrane region" description="Helical" evidence="7">
    <location>
        <begin position="116"/>
        <end position="137"/>
    </location>
</feature>
<dbReference type="Proteomes" id="UP001519654">
    <property type="component" value="Unassembled WGS sequence"/>
</dbReference>
<evidence type="ECO:0000256" key="3">
    <source>
        <dbReference type="ARBA" id="ARBA00022475"/>
    </source>
</evidence>
<dbReference type="SUPFAM" id="SSF161098">
    <property type="entry name" value="MetI-like"/>
    <property type="match status" value="1"/>
</dbReference>
<keyword evidence="3" id="KW-1003">Cell membrane</keyword>
<keyword evidence="2 7" id="KW-0813">Transport</keyword>
<dbReference type="InterPro" id="IPR051393">
    <property type="entry name" value="ABC_transporter_permease"/>
</dbReference>
<dbReference type="PANTHER" id="PTHR30193">
    <property type="entry name" value="ABC TRANSPORTER PERMEASE PROTEIN"/>
    <property type="match status" value="1"/>
</dbReference>
<accession>A0ABS5Z407</accession>
<comment type="subcellular location">
    <subcellularLocation>
        <location evidence="1 7">Cell membrane</location>
        <topology evidence="1 7">Multi-pass membrane protein</topology>
    </subcellularLocation>
</comment>
<dbReference type="EMBL" id="JAHKKG010000019">
    <property type="protein sequence ID" value="MBU2670276.1"/>
    <property type="molecule type" value="Genomic_DNA"/>
</dbReference>
<dbReference type="Pfam" id="PF00528">
    <property type="entry name" value="BPD_transp_1"/>
    <property type="match status" value="1"/>
</dbReference>
<evidence type="ECO:0000256" key="4">
    <source>
        <dbReference type="ARBA" id="ARBA00022692"/>
    </source>
</evidence>
<keyword evidence="10" id="KW-1185">Reference proteome</keyword>
<feature type="domain" description="ABC transmembrane type-1" evidence="8">
    <location>
        <begin position="78"/>
        <end position="292"/>
    </location>
</feature>
<keyword evidence="4 7" id="KW-0812">Transmembrane</keyword>
<comment type="similarity">
    <text evidence="7">Belongs to the binding-protein-dependent transport system permease family.</text>
</comment>
<proteinExistence type="inferred from homology"/>
<protein>
    <submittedName>
        <fullName evidence="9">Sugar ABC transporter permease</fullName>
    </submittedName>
</protein>
<dbReference type="InterPro" id="IPR000515">
    <property type="entry name" value="MetI-like"/>
</dbReference>
<name>A0ABS5Z407_9ACTN</name>
<evidence type="ECO:0000256" key="1">
    <source>
        <dbReference type="ARBA" id="ARBA00004651"/>
    </source>
</evidence>
<dbReference type="PANTHER" id="PTHR30193:SF41">
    <property type="entry name" value="DIACETYLCHITOBIOSE UPTAKE SYSTEM PERMEASE PROTEIN NGCF"/>
    <property type="match status" value="1"/>
</dbReference>
<evidence type="ECO:0000256" key="6">
    <source>
        <dbReference type="ARBA" id="ARBA00023136"/>
    </source>
</evidence>
<dbReference type="InterPro" id="IPR035906">
    <property type="entry name" value="MetI-like_sf"/>
</dbReference>
<gene>
    <name evidence="9" type="ORF">KOI35_42920</name>
</gene>
<evidence type="ECO:0000259" key="8">
    <source>
        <dbReference type="PROSITE" id="PS50928"/>
    </source>
</evidence>
<keyword evidence="6 7" id="KW-0472">Membrane</keyword>
<evidence type="ECO:0000256" key="5">
    <source>
        <dbReference type="ARBA" id="ARBA00022989"/>
    </source>
</evidence>
<dbReference type="PROSITE" id="PS50928">
    <property type="entry name" value="ABC_TM1"/>
    <property type="match status" value="1"/>
</dbReference>
<reference evidence="9 10" key="1">
    <citation type="submission" date="2021-06" db="EMBL/GenBank/DDBJ databases">
        <title>Actinoplanes lichenicola sp. nov., and Actinoplanes ovalisporus sp. nov., isolated from lichen in Thailand.</title>
        <authorList>
            <person name="Saeng-In P."/>
            <person name="Kanchanasin P."/>
            <person name="Yuki M."/>
            <person name="Kudo T."/>
            <person name="Ohkuma M."/>
            <person name="Phongsopitanun W."/>
            <person name="Tanasupawat S."/>
        </authorList>
    </citation>
    <scope>NUCLEOTIDE SEQUENCE [LARGE SCALE GENOMIC DNA]</scope>
    <source>
        <strain evidence="9 10">NBRC 110975</strain>
    </source>
</reference>
<feature type="transmembrane region" description="Helical" evidence="7">
    <location>
        <begin position="165"/>
        <end position="187"/>
    </location>
</feature>
<feature type="transmembrane region" description="Helical" evidence="7">
    <location>
        <begin position="20"/>
        <end position="41"/>
    </location>
</feature>
<sequence>MSEPTTHQKSARPRRRNRWIGLGFAALPLAVYALVVLVPLAQSVQFSFYQWDGVSASTWAGLDNYKTFLTDPVLRSTFGHVLVLIGFFALLPIALGLLSAALLTRAKQPGMAVYRWIFFLPQVMTTVVIALVFKRIYAPDGPLNTALEAVGLGSFAKTWLGDFTWALPALGMIGTWVTFGFCMVLFISGTSAIAPELYEAARIDGAGPVKEFFAVTLPGLRGQMAVALTLTITAALRTFDLVWVTTHGGPGTSTLTPAVALYKAAFQNPQVGLAAAIGVVMAILCLIIAIVITRVSERD</sequence>
<evidence type="ECO:0000313" key="10">
    <source>
        <dbReference type="Proteomes" id="UP001519654"/>
    </source>
</evidence>
<dbReference type="CDD" id="cd06261">
    <property type="entry name" value="TM_PBP2"/>
    <property type="match status" value="1"/>
</dbReference>
<feature type="transmembrane region" description="Helical" evidence="7">
    <location>
        <begin position="78"/>
        <end position="104"/>
    </location>
</feature>
<organism evidence="9 10">
    <name type="scientific">Paractinoplanes bogorensis</name>
    <dbReference type="NCBI Taxonomy" id="1610840"/>
    <lineage>
        <taxon>Bacteria</taxon>
        <taxon>Bacillati</taxon>
        <taxon>Actinomycetota</taxon>
        <taxon>Actinomycetes</taxon>
        <taxon>Micromonosporales</taxon>
        <taxon>Micromonosporaceae</taxon>
        <taxon>Paractinoplanes</taxon>
    </lineage>
</organism>
<dbReference type="Gene3D" id="1.10.3720.10">
    <property type="entry name" value="MetI-like"/>
    <property type="match status" value="1"/>
</dbReference>
<evidence type="ECO:0000256" key="7">
    <source>
        <dbReference type="RuleBase" id="RU363032"/>
    </source>
</evidence>
<comment type="caution">
    <text evidence="9">The sequence shown here is derived from an EMBL/GenBank/DDBJ whole genome shotgun (WGS) entry which is preliminary data.</text>
</comment>
<feature type="transmembrane region" description="Helical" evidence="7">
    <location>
        <begin position="271"/>
        <end position="292"/>
    </location>
</feature>
<evidence type="ECO:0000313" key="9">
    <source>
        <dbReference type="EMBL" id="MBU2670276.1"/>
    </source>
</evidence>
<keyword evidence="5 7" id="KW-1133">Transmembrane helix</keyword>